<evidence type="ECO:0000256" key="1">
    <source>
        <dbReference type="SAM" id="MobiDB-lite"/>
    </source>
</evidence>
<sequence>MNLPATSRRFSPSLSTTTFVATPIPISLPTHSSRHWTPLSMSENEVSETELVQKQNQLTEKARCKALREQEEQKILAAPREKRKALEKALKKKEWLKDASRGLKRSTEELDDEGENSSKRSWEHEQYDNVSENDVVKTCQRSAVTSKSVQGKPVKHAPSKQSKGKGRAHHASPASSDSEEGDEPRASRPESSESSEDDSIEEADFERECVQTSREKLANGLRPVAPSQQRIASQGTSTDASRLFDSDENIVSTSTSHLSVQKTSIAPQESHHWMLPDFDRLSSDSELSSPADLEPGAGISTKSKQTQKRAAQSNSTQQPSPDVTAQNILTMYSCEIIQYRT</sequence>
<dbReference type="Proteomes" id="UP001213000">
    <property type="component" value="Unassembled WGS sequence"/>
</dbReference>
<evidence type="ECO:0000313" key="3">
    <source>
        <dbReference type="Proteomes" id="UP001213000"/>
    </source>
</evidence>
<protein>
    <submittedName>
        <fullName evidence="2">Uncharacterized protein</fullName>
    </submittedName>
</protein>
<gene>
    <name evidence="2" type="ORF">NP233_g8486</name>
</gene>
<feature type="region of interest" description="Disordered" evidence="1">
    <location>
        <begin position="276"/>
        <end position="324"/>
    </location>
</feature>
<feature type="compositionally biased region" description="Basic residues" evidence="1">
    <location>
        <begin position="153"/>
        <end position="170"/>
    </location>
</feature>
<feature type="compositionally biased region" description="Polar residues" evidence="1">
    <location>
        <begin position="300"/>
        <end position="324"/>
    </location>
</feature>
<keyword evidence="3" id="KW-1185">Reference proteome</keyword>
<feature type="compositionally biased region" description="Basic and acidic residues" evidence="1">
    <location>
        <begin position="206"/>
        <end position="217"/>
    </location>
</feature>
<organism evidence="2 3">
    <name type="scientific">Leucocoprinus birnbaumii</name>
    <dbReference type="NCBI Taxonomy" id="56174"/>
    <lineage>
        <taxon>Eukaryota</taxon>
        <taxon>Fungi</taxon>
        <taxon>Dikarya</taxon>
        <taxon>Basidiomycota</taxon>
        <taxon>Agaricomycotina</taxon>
        <taxon>Agaricomycetes</taxon>
        <taxon>Agaricomycetidae</taxon>
        <taxon>Agaricales</taxon>
        <taxon>Agaricineae</taxon>
        <taxon>Agaricaceae</taxon>
        <taxon>Leucocoprinus</taxon>
    </lineage>
</organism>
<dbReference type="EMBL" id="JANIEX010000690">
    <property type="protein sequence ID" value="KAJ3564139.1"/>
    <property type="molecule type" value="Genomic_DNA"/>
</dbReference>
<feature type="compositionally biased region" description="Basic and acidic residues" evidence="1">
    <location>
        <begin position="90"/>
        <end position="108"/>
    </location>
</feature>
<evidence type="ECO:0000313" key="2">
    <source>
        <dbReference type="EMBL" id="KAJ3564139.1"/>
    </source>
</evidence>
<feature type="compositionally biased region" description="Acidic residues" evidence="1">
    <location>
        <begin position="193"/>
        <end position="205"/>
    </location>
</feature>
<accession>A0AAD5VSR3</accession>
<comment type="caution">
    <text evidence="2">The sequence shown here is derived from an EMBL/GenBank/DDBJ whole genome shotgun (WGS) entry which is preliminary data.</text>
</comment>
<feature type="compositionally biased region" description="Polar residues" evidence="1">
    <location>
        <begin position="139"/>
        <end position="149"/>
    </location>
</feature>
<feature type="region of interest" description="Disordered" evidence="1">
    <location>
        <begin position="90"/>
        <end position="248"/>
    </location>
</feature>
<dbReference type="AlphaFoldDB" id="A0AAD5VSR3"/>
<reference evidence="2" key="1">
    <citation type="submission" date="2022-07" db="EMBL/GenBank/DDBJ databases">
        <title>Genome Sequence of Leucocoprinus birnbaumii.</title>
        <authorList>
            <person name="Buettner E."/>
        </authorList>
    </citation>
    <scope>NUCLEOTIDE SEQUENCE</scope>
    <source>
        <strain evidence="2">VT141</strain>
    </source>
</reference>
<name>A0AAD5VSR3_9AGAR</name>
<proteinExistence type="predicted"/>
<feature type="compositionally biased region" description="Polar residues" evidence="1">
    <location>
        <begin position="226"/>
        <end position="240"/>
    </location>
</feature>
<feature type="compositionally biased region" description="Basic and acidic residues" evidence="1">
    <location>
        <begin position="116"/>
        <end position="127"/>
    </location>
</feature>